<organism evidence="14 15">
    <name type="scientific">Artemia franciscana</name>
    <name type="common">Brine shrimp</name>
    <name type="synonym">Artemia sanfranciscana</name>
    <dbReference type="NCBI Taxonomy" id="6661"/>
    <lineage>
        <taxon>Eukaryota</taxon>
        <taxon>Metazoa</taxon>
        <taxon>Ecdysozoa</taxon>
        <taxon>Arthropoda</taxon>
        <taxon>Crustacea</taxon>
        <taxon>Branchiopoda</taxon>
        <taxon>Anostraca</taxon>
        <taxon>Artemiidae</taxon>
        <taxon>Artemia</taxon>
    </lineage>
</organism>
<keyword evidence="15" id="KW-1185">Reference proteome</keyword>
<dbReference type="InterPro" id="IPR045150">
    <property type="entry name" value="CYB561D1/2"/>
</dbReference>
<comment type="cofactor">
    <cofactor evidence="1">
        <name>heme b</name>
        <dbReference type="ChEBI" id="CHEBI:60344"/>
    </cofactor>
</comment>
<feature type="transmembrane region" description="Helical" evidence="12">
    <location>
        <begin position="155"/>
        <end position="178"/>
    </location>
</feature>
<feature type="transmembrane region" description="Helical" evidence="12">
    <location>
        <begin position="12"/>
        <end position="33"/>
    </location>
</feature>
<keyword evidence="10 12" id="KW-0472">Membrane</keyword>
<dbReference type="Pfam" id="PF03188">
    <property type="entry name" value="Cytochrom_B561"/>
    <property type="match status" value="1"/>
</dbReference>
<dbReference type="AlphaFoldDB" id="A0AA88HJ69"/>
<evidence type="ECO:0000256" key="10">
    <source>
        <dbReference type="ARBA" id="ARBA00023136"/>
    </source>
</evidence>
<feature type="transmembrane region" description="Helical" evidence="12">
    <location>
        <begin position="45"/>
        <end position="69"/>
    </location>
</feature>
<dbReference type="PANTHER" id="PTHR15422">
    <property type="entry name" value="OS05G0565100 PROTEIN"/>
    <property type="match status" value="1"/>
</dbReference>
<dbReference type="EMBL" id="JAVRJZ010000016">
    <property type="protein sequence ID" value="KAK2711304.1"/>
    <property type="molecule type" value="Genomic_DNA"/>
</dbReference>
<evidence type="ECO:0000256" key="6">
    <source>
        <dbReference type="ARBA" id="ARBA00022723"/>
    </source>
</evidence>
<dbReference type="InterPro" id="IPR006593">
    <property type="entry name" value="Cyt_b561/ferric_Rdtase_TM"/>
</dbReference>
<dbReference type="PANTHER" id="PTHR15422:SF45">
    <property type="entry name" value="CYTOCHROME B561 DOMAIN-CONTAINING PROTEIN"/>
    <property type="match status" value="1"/>
</dbReference>
<comment type="caution">
    <text evidence="14">The sequence shown here is derived from an EMBL/GenBank/DDBJ whole genome shotgun (WGS) entry which is preliminary data.</text>
</comment>
<dbReference type="PROSITE" id="PS50939">
    <property type="entry name" value="CYTOCHROME_B561"/>
    <property type="match status" value="1"/>
</dbReference>
<evidence type="ECO:0000313" key="14">
    <source>
        <dbReference type="EMBL" id="KAK2711304.1"/>
    </source>
</evidence>
<dbReference type="Proteomes" id="UP001187531">
    <property type="component" value="Unassembled WGS sequence"/>
</dbReference>
<evidence type="ECO:0000256" key="11">
    <source>
        <dbReference type="ARBA" id="ARBA00024225"/>
    </source>
</evidence>
<keyword evidence="9" id="KW-0408">Iron</keyword>
<keyword evidence="5 12" id="KW-0812">Transmembrane</keyword>
<evidence type="ECO:0000256" key="7">
    <source>
        <dbReference type="ARBA" id="ARBA00022982"/>
    </source>
</evidence>
<feature type="domain" description="Cytochrome b561" evidence="13">
    <location>
        <begin position="6"/>
        <end position="209"/>
    </location>
</feature>
<dbReference type="GO" id="GO:0140571">
    <property type="term" value="F:transmembrane ascorbate ferrireductase activity"/>
    <property type="evidence" value="ECO:0007669"/>
    <property type="project" value="UniProtKB-EC"/>
</dbReference>
<comment type="subcellular location">
    <subcellularLocation>
        <location evidence="2">Membrane</location>
        <topology evidence="2">Multi-pass membrane protein</topology>
    </subcellularLocation>
</comment>
<protein>
    <recommendedName>
        <fullName evidence="11">ascorbate ferrireductase (transmembrane)</fullName>
        <ecNumber evidence="11">7.2.1.3</ecNumber>
    </recommendedName>
</protein>
<evidence type="ECO:0000256" key="12">
    <source>
        <dbReference type="SAM" id="Phobius"/>
    </source>
</evidence>
<evidence type="ECO:0000256" key="2">
    <source>
        <dbReference type="ARBA" id="ARBA00004141"/>
    </source>
</evidence>
<dbReference type="Gene3D" id="1.20.120.1770">
    <property type="match status" value="1"/>
</dbReference>
<name>A0AA88HJ69_ARTSF</name>
<dbReference type="EMBL" id="JAVRJZ010000016">
    <property type="protein sequence ID" value="KAK2711305.1"/>
    <property type="molecule type" value="Genomic_DNA"/>
</dbReference>
<evidence type="ECO:0000256" key="3">
    <source>
        <dbReference type="ARBA" id="ARBA00022448"/>
    </source>
</evidence>
<evidence type="ECO:0000256" key="9">
    <source>
        <dbReference type="ARBA" id="ARBA00023004"/>
    </source>
</evidence>
<gene>
    <name evidence="14" type="ORF">QYM36_012480</name>
</gene>
<keyword evidence="3" id="KW-0813">Transport</keyword>
<evidence type="ECO:0000313" key="15">
    <source>
        <dbReference type="Proteomes" id="UP001187531"/>
    </source>
</evidence>
<evidence type="ECO:0000256" key="8">
    <source>
        <dbReference type="ARBA" id="ARBA00022989"/>
    </source>
</evidence>
<keyword evidence="7" id="KW-0249">Electron transport</keyword>
<accession>A0AA88HJ69</accession>
<evidence type="ECO:0000256" key="4">
    <source>
        <dbReference type="ARBA" id="ARBA00022617"/>
    </source>
</evidence>
<feature type="transmembrane region" description="Helical" evidence="12">
    <location>
        <begin position="184"/>
        <end position="206"/>
    </location>
</feature>
<dbReference type="EC" id="7.2.1.3" evidence="11"/>
<proteinExistence type="predicted"/>
<keyword evidence="4" id="KW-0349">Heme</keyword>
<dbReference type="GO" id="GO:0046872">
    <property type="term" value="F:metal ion binding"/>
    <property type="evidence" value="ECO:0007669"/>
    <property type="project" value="UniProtKB-KW"/>
</dbReference>
<dbReference type="GO" id="GO:0016020">
    <property type="term" value="C:membrane"/>
    <property type="evidence" value="ECO:0007669"/>
    <property type="project" value="UniProtKB-SubCell"/>
</dbReference>
<keyword evidence="8 12" id="KW-1133">Transmembrane helix</keyword>
<reference evidence="14" key="1">
    <citation type="submission" date="2023-07" db="EMBL/GenBank/DDBJ databases">
        <title>Chromosome-level genome assembly of Artemia franciscana.</title>
        <authorList>
            <person name="Jo E."/>
        </authorList>
    </citation>
    <scope>NUCLEOTIDE SEQUENCE</scope>
    <source>
        <tissue evidence="14">Whole body</tissue>
    </source>
</reference>
<feature type="transmembrane region" description="Helical" evidence="12">
    <location>
        <begin position="81"/>
        <end position="101"/>
    </location>
</feature>
<evidence type="ECO:0000256" key="5">
    <source>
        <dbReference type="ARBA" id="ARBA00022692"/>
    </source>
</evidence>
<evidence type="ECO:0000256" key="1">
    <source>
        <dbReference type="ARBA" id="ARBA00001970"/>
    </source>
</evidence>
<keyword evidence="6" id="KW-0479">Metal-binding</keyword>
<dbReference type="GO" id="GO:0140575">
    <property type="term" value="F:transmembrane monodehydroascorbate reductase activity"/>
    <property type="evidence" value="ECO:0007669"/>
    <property type="project" value="InterPro"/>
</dbReference>
<sequence>MDLTHAAKPRNILYFIFHSLPLALFAYVAYLAQPGSSVFSWHPPIMTLAFAVLMMEAICIFTHDLGLLPEKAKGWKVTAHWFLQSLGLFAAGFGFIAVYYNKDLFSKPHFVSWHAWIGLATIGMTILQVGMGLGTKHAYWYRYFIKPVRIKNSHLALGIVTLFLSCSSLILGSASAWFQRESNASFAYVFMAVCILVHWLAALNTLSTHKKRLLGKAGED</sequence>
<feature type="transmembrane region" description="Helical" evidence="12">
    <location>
        <begin position="113"/>
        <end position="134"/>
    </location>
</feature>
<evidence type="ECO:0000259" key="13">
    <source>
        <dbReference type="PROSITE" id="PS50939"/>
    </source>
</evidence>
<dbReference type="SMART" id="SM00665">
    <property type="entry name" value="B561"/>
    <property type="match status" value="1"/>
</dbReference>
<dbReference type="CDD" id="cd08761">
    <property type="entry name" value="Cyt_b561_CYB561D2_like"/>
    <property type="match status" value="1"/>
</dbReference>